<evidence type="ECO:0000256" key="7">
    <source>
        <dbReference type="ARBA" id="ARBA00022741"/>
    </source>
</evidence>
<evidence type="ECO:0000256" key="14">
    <source>
        <dbReference type="SAM" id="Phobius"/>
    </source>
</evidence>
<dbReference type="Pfam" id="PF00664">
    <property type="entry name" value="ABC_membrane"/>
    <property type="match status" value="2"/>
</dbReference>
<keyword evidence="4" id="KW-0813">Transport</keyword>
<feature type="domain" description="ABC transporter" evidence="15">
    <location>
        <begin position="392"/>
        <end position="628"/>
    </location>
</feature>
<dbReference type="InterPro" id="IPR039421">
    <property type="entry name" value="Type_1_exporter"/>
</dbReference>
<dbReference type="InterPro" id="IPR017871">
    <property type="entry name" value="ABC_transporter-like_CS"/>
</dbReference>
<dbReference type="CDD" id="cd18577">
    <property type="entry name" value="ABC_6TM_Pgp_ABCB1_D1_like"/>
    <property type="match status" value="1"/>
</dbReference>
<dbReference type="FunFam" id="1.20.1560.10:FF:000009">
    <property type="entry name" value="ABC transporter B family member 1"/>
    <property type="match status" value="1"/>
</dbReference>
<evidence type="ECO:0000256" key="12">
    <source>
        <dbReference type="ARBA" id="ARBA00023180"/>
    </source>
</evidence>
<dbReference type="Proteomes" id="UP001353858">
    <property type="component" value="Unassembled WGS sequence"/>
</dbReference>
<dbReference type="InterPro" id="IPR003439">
    <property type="entry name" value="ABC_transporter-like_ATP-bd"/>
</dbReference>
<dbReference type="InterPro" id="IPR036640">
    <property type="entry name" value="ABC1_TM_sf"/>
</dbReference>
<name>A0AAN7S684_9COLE</name>
<dbReference type="PANTHER" id="PTHR43394">
    <property type="entry name" value="ATP-DEPENDENT PERMEASE MDL1, MITOCHONDRIAL"/>
    <property type="match status" value="1"/>
</dbReference>
<keyword evidence="8" id="KW-0067">ATP-binding</keyword>
<evidence type="ECO:0000256" key="10">
    <source>
        <dbReference type="ARBA" id="ARBA00022989"/>
    </source>
</evidence>
<feature type="transmembrane region" description="Helical" evidence="14">
    <location>
        <begin position="184"/>
        <end position="202"/>
    </location>
</feature>
<dbReference type="Gene3D" id="1.20.1560.10">
    <property type="entry name" value="ABC transporter type 1, transmembrane domain"/>
    <property type="match status" value="1"/>
</dbReference>
<reference evidence="18" key="1">
    <citation type="submission" date="2023-01" db="EMBL/GenBank/DDBJ databases">
        <title>Key to firefly adult light organ development and bioluminescence: homeobox transcription factors regulate luciferase expression and transportation to peroxisome.</title>
        <authorList>
            <person name="Fu X."/>
        </authorList>
    </citation>
    <scope>NUCLEOTIDE SEQUENCE [LARGE SCALE GENOMIC DNA]</scope>
</reference>
<keyword evidence="7" id="KW-0547">Nucleotide-binding</keyword>
<feature type="transmembrane region" description="Helical" evidence="14">
    <location>
        <begin position="287"/>
        <end position="312"/>
    </location>
</feature>
<keyword evidence="9" id="KW-1278">Translocase</keyword>
<dbReference type="FunFam" id="3.40.50.300:FF:000205">
    <property type="entry name" value="ABC transporter B family member 4"/>
    <property type="match status" value="1"/>
</dbReference>
<comment type="subcellular location">
    <subcellularLocation>
        <location evidence="1">Membrane</location>
        <topology evidence="1">Multi-pass membrane protein</topology>
    </subcellularLocation>
</comment>
<feature type="transmembrane region" description="Helical" evidence="14">
    <location>
        <begin position="918"/>
        <end position="939"/>
    </location>
</feature>
<dbReference type="FunFam" id="3.40.50.300:FF:000479">
    <property type="entry name" value="Multidrug resistance protein 1A"/>
    <property type="match status" value="1"/>
</dbReference>
<keyword evidence="12" id="KW-0325">Glycoprotein</keyword>
<dbReference type="GO" id="GO:0017085">
    <property type="term" value="P:response to insecticide"/>
    <property type="evidence" value="ECO:0007669"/>
    <property type="project" value="UniProtKB-ARBA"/>
</dbReference>
<comment type="similarity">
    <text evidence="2">Belongs to the ABC transporter superfamily. ABCB family. Multidrug resistance exporter (TC 3.A.1.201) subfamily.</text>
</comment>
<keyword evidence="18" id="KW-1185">Reference proteome</keyword>
<dbReference type="EMBL" id="JARPUR010000007">
    <property type="protein sequence ID" value="KAK4872476.1"/>
    <property type="molecule type" value="Genomic_DNA"/>
</dbReference>
<dbReference type="EC" id="7.6.2.2" evidence="3"/>
<evidence type="ECO:0000256" key="5">
    <source>
        <dbReference type="ARBA" id="ARBA00022692"/>
    </source>
</evidence>
<dbReference type="SUPFAM" id="SSF52540">
    <property type="entry name" value="P-loop containing nucleoside triphosphate hydrolases"/>
    <property type="match status" value="2"/>
</dbReference>
<dbReference type="GO" id="GO:0090374">
    <property type="term" value="P:oligopeptide export from mitochondrion"/>
    <property type="evidence" value="ECO:0007669"/>
    <property type="project" value="TreeGrafter"/>
</dbReference>
<dbReference type="GO" id="GO:0005743">
    <property type="term" value="C:mitochondrial inner membrane"/>
    <property type="evidence" value="ECO:0007669"/>
    <property type="project" value="TreeGrafter"/>
</dbReference>
<dbReference type="GO" id="GO:0008559">
    <property type="term" value="F:ABC-type xenobiotic transporter activity"/>
    <property type="evidence" value="ECO:0007669"/>
    <property type="project" value="UniProtKB-EC"/>
</dbReference>
<evidence type="ECO:0000256" key="4">
    <source>
        <dbReference type="ARBA" id="ARBA00022448"/>
    </source>
</evidence>
<dbReference type="PANTHER" id="PTHR43394:SF27">
    <property type="entry name" value="ATP-DEPENDENT TRANSLOCASE ABCB1-LIKE"/>
    <property type="match status" value="1"/>
</dbReference>
<evidence type="ECO:0000256" key="11">
    <source>
        <dbReference type="ARBA" id="ARBA00023136"/>
    </source>
</evidence>
<protein>
    <recommendedName>
        <fullName evidence="3">ABC-type xenobiotic transporter</fullName>
        <ecNumber evidence="3">7.6.2.2</ecNumber>
    </recommendedName>
</protein>
<evidence type="ECO:0000313" key="17">
    <source>
        <dbReference type="EMBL" id="KAK4872476.1"/>
    </source>
</evidence>
<keyword evidence="6" id="KW-0677">Repeat</keyword>
<dbReference type="GO" id="GO:0016887">
    <property type="term" value="F:ATP hydrolysis activity"/>
    <property type="evidence" value="ECO:0007669"/>
    <property type="project" value="InterPro"/>
</dbReference>
<feature type="domain" description="ABC transporter" evidence="15">
    <location>
        <begin position="1013"/>
        <end position="1251"/>
    </location>
</feature>
<dbReference type="SMART" id="SM00382">
    <property type="entry name" value="AAA"/>
    <property type="match status" value="2"/>
</dbReference>
<evidence type="ECO:0000256" key="1">
    <source>
        <dbReference type="ARBA" id="ARBA00004141"/>
    </source>
</evidence>
<feature type="transmembrane region" description="Helical" evidence="14">
    <location>
        <begin position="838"/>
        <end position="855"/>
    </location>
</feature>
<dbReference type="Pfam" id="PF00005">
    <property type="entry name" value="ABC_tran"/>
    <property type="match status" value="2"/>
</dbReference>
<keyword evidence="10 14" id="KW-1133">Transmembrane helix</keyword>
<evidence type="ECO:0000313" key="18">
    <source>
        <dbReference type="Proteomes" id="UP001353858"/>
    </source>
</evidence>
<dbReference type="FunFam" id="1.20.1560.10:FF:000018">
    <property type="entry name" value="ATP-binding cassette subfamily B member 11"/>
    <property type="match status" value="1"/>
</dbReference>
<feature type="domain" description="ABC transmembrane type-1" evidence="16">
    <location>
        <begin position="692"/>
        <end position="979"/>
    </location>
</feature>
<sequence length="1256" mass="137967">MRKKAVLTKNDIAPIDDLNKEKTETKEDVPEKTVGFHQIYRYATTLDKVLLGLGTLFSIGTGILLPLNILIFGDLTGSIIKYASLLPGVSEEEKPMYNEMLMDEIVTFVIYNCALGLAMFVMTYATTELFNYSAIRQIETIRKLFLSSTLNQDIGWYDLQQTGDFASRMSEDISKLEDGIGEKVSMFIIFQVTFLASLIQALVKGWELALICLISLPVTMISVGIVAVLTGKLAVKEMNAYAAAGAIAEEVLTSIRTVIAFGGQHKEIDRYSNKLVFAKNNNIRRALLFGTGIGLVWFFIYASYALAFWYGVKLVLEENDLLEPTYSPGNMVTVFFSVMQGSMNFGVSSPLIEQFGISKGAAAKIFSVIDSKPTINLSKTTGKVLTKTKGDIVFKNVHFEYPSRNDVKILQGINLNIKSGETVALVGSSGCGKSTCVQMLQRFYDPTSGEIYLDGERLDELNLTWLRSQIGVVGQEPVLFGTTIAENIRYGCLTATQEDIEEAAKRANAHAFISSLPLGYNTLVGERGAQLSGGQKQRIAIARALVRQPAVLLLDEATSALDTNSEAKVQAALDNASESCTTIIVAHRLTTIRNAHRIFVLNQGKVAEEGTHSELMAQRGVYYNLVNTQATPVGAPEDNNNEEEVVAIDDKKTSVVEDSLEVEHLDEIKKVKTPSSVLGILRFNKPETWNIVVGCITSIIMGAAMPVFAILFGSILGILSLKNDDEVVSETNKYVILFAVSGVVIGIATFLQIYMFGIAGENLTMRLRKEMFAAMLRQEIGWYDDKTNGVGNLCAKLSGEASSVQGATGQRIGSIFQSISTLVLSIGISMYYEWRLGLVALCFSPVIFLAIFFEARANLGQNESRTKSLEKSTKVAVEAVANIRTVASLNSEPVFYDQYCEELHAHYKLSKRNTHSRSAVLALARSIMFFAYSVTIYYGGVLIVNQGMPYEKMFKVSQALIMGTVSIAHALAFTPNLQKGLSSASKIFKLLRRVPAIRDKDDSSSRQWASSSVNYSQINFSYPTRSSVRVLKHLDLSILEGKTVALVGSSGCGKSTVLQLLERYYDPNSGDIEVDGENIKEMKLSSLRSQLGVVSQEPNLFDKTIGENIAYGDNDREVSKDEVIEAAKNANIHNFISSLPLGYDTRLGERGTQLSGGQKQRVAIARALVRKPKILLLDEATSALDTESEKIVQEALDSARKGRTCIIIAHRLSTIQDADIICVVDHGRICEMGTHSQLLSQKGIYYTLQRLQNVSS</sequence>
<feature type="transmembrane region" description="Helical" evidence="14">
    <location>
        <begin position="691"/>
        <end position="719"/>
    </location>
</feature>
<dbReference type="Gene3D" id="3.40.50.300">
    <property type="entry name" value="P-loop containing nucleotide triphosphate hydrolases"/>
    <property type="match status" value="2"/>
</dbReference>
<dbReference type="CDD" id="cd03249">
    <property type="entry name" value="ABC_MTABC3_MDL1_MDL2"/>
    <property type="match status" value="2"/>
</dbReference>
<dbReference type="PROSITE" id="PS00211">
    <property type="entry name" value="ABC_TRANSPORTER_1"/>
    <property type="match status" value="2"/>
</dbReference>
<feature type="transmembrane region" description="Helical" evidence="14">
    <location>
        <begin position="734"/>
        <end position="759"/>
    </location>
</feature>
<dbReference type="InterPro" id="IPR003593">
    <property type="entry name" value="AAA+_ATPase"/>
</dbReference>
<evidence type="ECO:0000256" key="13">
    <source>
        <dbReference type="ARBA" id="ARBA00034018"/>
    </source>
</evidence>
<evidence type="ECO:0000256" key="3">
    <source>
        <dbReference type="ARBA" id="ARBA00012191"/>
    </source>
</evidence>
<proteinExistence type="inferred from homology"/>
<feature type="transmembrane region" description="Helical" evidence="14">
    <location>
        <begin position="208"/>
        <end position="229"/>
    </location>
</feature>
<gene>
    <name evidence="17" type="ORF">RN001_014505</name>
</gene>
<feature type="transmembrane region" description="Helical" evidence="14">
    <location>
        <begin position="49"/>
        <end position="72"/>
    </location>
</feature>
<evidence type="ECO:0000259" key="16">
    <source>
        <dbReference type="PROSITE" id="PS50929"/>
    </source>
</evidence>
<dbReference type="InterPro" id="IPR027417">
    <property type="entry name" value="P-loop_NTPase"/>
</dbReference>
<evidence type="ECO:0000256" key="2">
    <source>
        <dbReference type="ARBA" id="ARBA00007577"/>
    </source>
</evidence>
<comment type="caution">
    <text evidence="17">The sequence shown here is derived from an EMBL/GenBank/DDBJ whole genome shotgun (WGS) entry which is preliminary data.</text>
</comment>
<dbReference type="GO" id="GO:0005524">
    <property type="term" value="F:ATP binding"/>
    <property type="evidence" value="ECO:0007669"/>
    <property type="project" value="UniProtKB-KW"/>
</dbReference>
<accession>A0AAN7S684</accession>
<organism evidence="17 18">
    <name type="scientific">Aquatica leii</name>
    <dbReference type="NCBI Taxonomy" id="1421715"/>
    <lineage>
        <taxon>Eukaryota</taxon>
        <taxon>Metazoa</taxon>
        <taxon>Ecdysozoa</taxon>
        <taxon>Arthropoda</taxon>
        <taxon>Hexapoda</taxon>
        <taxon>Insecta</taxon>
        <taxon>Pterygota</taxon>
        <taxon>Neoptera</taxon>
        <taxon>Endopterygota</taxon>
        <taxon>Coleoptera</taxon>
        <taxon>Polyphaga</taxon>
        <taxon>Elateriformia</taxon>
        <taxon>Elateroidea</taxon>
        <taxon>Lampyridae</taxon>
        <taxon>Luciolinae</taxon>
        <taxon>Aquatica</taxon>
    </lineage>
</organism>
<evidence type="ECO:0000259" key="15">
    <source>
        <dbReference type="PROSITE" id="PS50893"/>
    </source>
</evidence>
<dbReference type="InterPro" id="IPR011527">
    <property type="entry name" value="ABC1_TM_dom"/>
</dbReference>
<dbReference type="PROSITE" id="PS50929">
    <property type="entry name" value="ABC_TM1F"/>
    <property type="match status" value="2"/>
</dbReference>
<evidence type="ECO:0000256" key="9">
    <source>
        <dbReference type="ARBA" id="ARBA00022967"/>
    </source>
</evidence>
<dbReference type="GO" id="GO:0097254">
    <property type="term" value="P:renal tubular secretion"/>
    <property type="evidence" value="ECO:0007669"/>
    <property type="project" value="UniProtKB-ARBA"/>
</dbReference>
<dbReference type="AlphaFoldDB" id="A0AAN7S684"/>
<keyword evidence="11 14" id="KW-0472">Membrane</keyword>
<dbReference type="PROSITE" id="PS50893">
    <property type="entry name" value="ABC_TRANSPORTER_2"/>
    <property type="match status" value="2"/>
</dbReference>
<feature type="domain" description="ABC transmembrane type-1" evidence="16">
    <location>
        <begin position="53"/>
        <end position="355"/>
    </location>
</feature>
<comment type="catalytic activity">
    <reaction evidence="13">
        <text>ATP + H2O + xenobioticSide 1 = ADP + phosphate + xenobioticSide 2.</text>
        <dbReference type="EC" id="7.6.2.2"/>
    </reaction>
</comment>
<dbReference type="GO" id="GO:0015421">
    <property type="term" value="F:ABC-type oligopeptide transporter activity"/>
    <property type="evidence" value="ECO:0007669"/>
    <property type="project" value="TreeGrafter"/>
</dbReference>
<keyword evidence="5 14" id="KW-0812">Transmembrane</keyword>
<evidence type="ECO:0000256" key="6">
    <source>
        <dbReference type="ARBA" id="ARBA00022737"/>
    </source>
</evidence>
<dbReference type="SUPFAM" id="SSF90123">
    <property type="entry name" value="ABC transporter transmembrane region"/>
    <property type="match status" value="2"/>
</dbReference>
<feature type="transmembrane region" description="Helical" evidence="14">
    <location>
        <begin position="105"/>
        <end position="126"/>
    </location>
</feature>
<evidence type="ECO:0000256" key="8">
    <source>
        <dbReference type="ARBA" id="ARBA00022840"/>
    </source>
</evidence>
<dbReference type="CDD" id="cd18578">
    <property type="entry name" value="ABC_6TM_Pgp_ABCB1_D2_like"/>
    <property type="match status" value="1"/>
</dbReference>